<dbReference type="GO" id="GO:0005655">
    <property type="term" value="C:nucleolar ribonuclease P complex"/>
    <property type="evidence" value="ECO:0007669"/>
    <property type="project" value="TreeGrafter"/>
</dbReference>
<dbReference type="GO" id="GO:0003723">
    <property type="term" value="F:RNA binding"/>
    <property type="evidence" value="ECO:0007669"/>
    <property type="project" value="TreeGrafter"/>
</dbReference>
<accession>A0A0C9XGL3</accession>
<evidence type="ECO:0000256" key="2">
    <source>
        <dbReference type="ARBA" id="ARBA00007331"/>
    </source>
</evidence>
<evidence type="ECO:0000256" key="1">
    <source>
        <dbReference type="ARBA" id="ARBA00004123"/>
    </source>
</evidence>
<feature type="compositionally biased region" description="Pro residues" evidence="4">
    <location>
        <begin position="302"/>
        <end position="312"/>
    </location>
</feature>
<proteinExistence type="inferred from homology"/>
<dbReference type="HOGENOM" id="CLU_041468_0_0_1"/>
<dbReference type="PANTHER" id="PTHR13031:SF0">
    <property type="entry name" value="RIBONUCLEASE P PROTEIN SUBUNIT P30"/>
    <property type="match status" value="1"/>
</dbReference>
<dbReference type="InterPro" id="IPR016195">
    <property type="entry name" value="Pol/histidinol_Pase-like"/>
</dbReference>
<reference evidence="5 6" key="1">
    <citation type="submission" date="2014-04" db="EMBL/GenBank/DDBJ databases">
        <authorList>
            <consortium name="DOE Joint Genome Institute"/>
            <person name="Kuo A."/>
            <person name="Kohler A."/>
            <person name="Nagy L.G."/>
            <person name="Floudas D."/>
            <person name="Copeland A."/>
            <person name="Barry K.W."/>
            <person name="Cichocki N."/>
            <person name="Veneault-Fourrey C."/>
            <person name="LaButti K."/>
            <person name="Lindquist E.A."/>
            <person name="Lipzen A."/>
            <person name="Lundell T."/>
            <person name="Morin E."/>
            <person name="Murat C."/>
            <person name="Sun H."/>
            <person name="Tunlid A."/>
            <person name="Henrissat B."/>
            <person name="Grigoriev I.V."/>
            <person name="Hibbett D.S."/>
            <person name="Martin F."/>
            <person name="Nordberg H.P."/>
            <person name="Cantor M.N."/>
            <person name="Hua S.X."/>
        </authorList>
    </citation>
    <scope>NUCLEOTIDE SEQUENCE [LARGE SCALE GENOMIC DNA]</scope>
    <source>
        <strain evidence="5 6">LaAM-08-1</strain>
    </source>
</reference>
<dbReference type="Gene3D" id="3.20.20.140">
    <property type="entry name" value="Metal-dependent hydrolases"/>
    <property type="match status" value="1"/>
</dbReference>
<evidence type="ECO:0000313" key="5">
    <source>
        <dbReference type="EMBL" id="KIK04031.1"/>
    </source>
</evidence>
<comment type="similarity">
    <text evidence="2">Belongs to the eukaryotic/archaeal RNase P protein component 3 family.</text>
</comment>
<dbReference type="OrthoDB" id="17948at2759"/>
<dbReference type="InterPro" id="IPR002738">
    <property type="entry name" value="RNase_P_p30"/>
</dbReference>
<organism evidence="5 6">
    <name type="scientific">Laccaria amethystina LaAM-08-1</name>
    <dbReference type="NCBI Taxonomy" id="1095629"/>
    <lineage>
        <taxon>Eukaryota</taxon>
        <taxon>Fungi</taxon>
        <taxon>Dikarya</taxon>
        <taxon>Basidiomycota</taxon>
        <taxon>Agaricomycotina</taxon>
        <taxon>Agaricomycetes</taxon>
        <taxon>Agaricomycetidae</taxon>
        <taxon>Agaricales</taxon>
        <taxon>Agaricineae</taxon>
        <taxon>Hydnangiaceae</taxon>
        <taxon>Laccaria</taxon>
    </lineage>
</organism>
<comment type="subcellular location">
    <subcellularLocation>
        <location evidence="1">Nucleus</location>
    </subcellularLocation>
</comment>
<feature type="compositionally biased region" description="Gly residues" evidence="4">
    <location>
        <begin position="398"/>
        <end position="408"/>
    </location>
</feature>
<evidence type="ECO:0000256" key="3">
    <source>
        <dbReference type="ARBA" id="ARBA00022694"/>
    </source>
</evidence>
<evidence type="ECO:0000256" key="4">
    <source>
        <dbReference type="SAM" id="MobiDB-lite"/>
    </source>
</evidence>
<dbReference type="Pfam" id="PF01876">
    <property type="entry name" value="RNase_P_p30"/>
    <property type="match status" value="1"/>
</dbReference>
<keyword evidence="6" id="KW-1185">Reference proteome</keyword>
<feature type="region of interest" description="Disordered" evidence="4">
    <location>
        <begin position="298"/>
        <end position="408"/>
    </location>
</feature>
<keyword evidence="3" id="KW-0819">tRNA processing</keyword>
<dbReference type="STRING" id="1095629.A0A0C9XGL3"/>
<dbReference type="SUPFAM" id="SSF89550">
    <property type="entry name" value="PHP domain-like"/>
    <property type="match status" value="1"/>
</dbReference>
<dbReference type="PANTHER" id="PTHR13031">
    <property type="entry name" value="RIBONUCLEASE P SUBUNIT P30"/>
    <property type="match status" value="1"/>
</dbReference>
<evidence type="ECO:0008006" key="7">
    <source>
        <dbReference type="Google" id="ProtNLM"/>
    </source>
</evidence>
<dbReference type="Proteomes" id="UP000054477">
    <property type="component" value="Unassembled WGS sequence"/>
</dbReference>
<gene>
    <name evidence="5" type="ORF">K443DRAFT_443707</name>
</gene>
<evidence type="ECO:0000313" key="6">
    <source>
        <dbReference type="Proteomes" id="UP000054477"/>
    </source>
</evidence>
<reference evidence="6" key="2">
    <citation type="submission" date="2015-01" db="EMBL/GenBank/DDBJ databases">
        <title>Evolutionary Origins and Diversification of the Mycorrhizal Mutualists.</title>
        <authorList>
            <consortium name="DOE Joint Genome Institute"/>
            <consortium name="Mycorrhizal Genomics Consortium"/>
            <person name="Kohler A."/>
            <person name="Kuo A."/>
            <person name="Nagy L.G."/>
            <person name="Floudas D."/>
            <person name="Copeland A."/>
            <person name="Barry K.W."/>
            <person name="Cichocki N."/>
            <person name="Veneault-Fourrey C."/>
            <person name="LaButti K."/>
            <person name="Lindquist E.A."/>
            <person name="Lipzen A."/>
            <person name="Lundell T."/>
            <person name="Morin E."/>
            <person name="Murat C."/>
            <person name="Riley R."/>
            <person name="Ohm R."/>
            <person name="Sun H."/>
            <person name="Tunlid A."/>
            <person name="Henrissat B."/>
            <person name="Grigoriev I.V."/>
            <person name="Hibbett D.S."/>
            <person name="Martin F."/>
        </authorList>
    </citation>
    <scope>NUCLEOTIDE SEQUENCE [LARGE SCALE GENOMIC DNA]</scope>
    <source>
        <strain evidence="6">LaAM-08-1</strain>
    </source>
</reference>
<dbReference type="AlphaFoldDB" id="A0A0C9XGL3"/>
<name>A0A0C9XGL3_9AGAR</name>
<protein>
    <recommendedName>
        <fullName evidence="7">PHP domain-like protein</fullName>
    </recommendedName>
</protein>
<dbReference type="GO" id="GO:0008033">
    <property type="term" value="P:tRNA processing"/>
    <property type="evidence" value="ECO:0007669"/>
    <property type="project" value="UniProtKB-KW"/>
</dbReference>
<sequence length="408" mass="43456">MLVFTSVMFFDLNVPVPNIQSPSQGTSKKGKGKQPATTQASFNTAQINSLEAHVDLLIHLGYTVVAFTQTVNKKVDPKTHVNVLDGLLSQLKSRPGIVYLKRLNIILDEDSEKGFGLINASVTLFNTYDLLALIPTTHATFSLACLTHTQPSPLTAHIISIPLTLPRLPYHLKHTLVRTAIKNGAVFEINYVGALGGENDGVMVEAGAAENGQSARRNWWAAARELVRVTKGRGVLVSGGVVGDVDLRAPRDVGNLITVLGLPQDAAHTASTKTPKSLVLRAQTRKTYRAVFSEPKLVIPEGSPPVPGPSTTPLPIGQSRTPAPVAPINTPVPVTPTLAPTPTPALPTDSNIPRPQKRIREDGGVEGQAPSKEGMPSTSNLETQKKKKRKKNQNQRDGGVGAGGTVAS</sequence>
<dbReference type="EMBL" id="KN838574">
    <property type="protein sequence ID" value="KIK04031.1"/>
    <property type="molecule type" value="Genomic_DNA"/>
</dbReference>